<keyword evidence="1" id="KW-0677">Repeat</keyword>
<name>A0ABN8T183_9CNID</name>
<dbReference type="InterPro" id="IPR001258">
    <property type="entry name" value="NHL_repeat"/>
</dbReference>
<dbReference type="EMBL" id="CALNXI010005159">
    <property type="protein sequence ID" value="CAH3197078.1"/>
    <property type="molecule type" value="Genomic_DNA"/>
</dbReference>
<evidence type="ECO:0000256" key="2">
    <source>
        <dbReference type="PROSITE-ProRule" id="PRU00504"/>
    </source>
</evidence>
<evidence type="ECO:0000313" key="4">
    <source>
        <dbReference type="EMBL" id="CAH3197078.1"/>
    </source>
</evidence>
<feature type="coiled-coil region" evidence="3">
    <location>
        <begin position="155"/>
        <end position="182"/>
    </location>
</feature>
<dbReference type="InterPro" id="IPR011042">
    <property type="entry name" value="6-blade_b-propeller_TolB-like"/>
</dbReference>
<organism evidence="4 5">
    <name type="scientific">Porites evermanni</name>
    <dbReference type="NCBI Taxonomy" id="104178"/>
    <lineage>
        <taxon>Eukaryota</taxon>
        <taxon>Metazoa</taxon>
        <taxon>Cnidaria</taxon>
        <taxon>Anthozoa</taxon>
        <taxon>Hexacorallia</taxon>
        <taxon>Scleractinia</taxon>
        <taxon>Fungiina</taxon>
        <taxon>Poritidae</taxon>
        <taxon>Porites</taxon>
    </lineage>
</organism>
<gene>
    <name evidence="4" type="ORF">PEVE_00034239</name>
</gene>
<dbReference type="PANTHER" id="PTHR24104">
    <property type="entry name" value="E3 UBIQUITIN-PROTEIN LIGASE NHLRC1-RELATED"/>
    <property type="match status" value="1"/>
</dbReference>
<reference evidence="4 5" key="1">
    <citation type="submission" date="2022-05" db="EMBL/GenBank/DDBJ databases">
        <authorList>
            <consortium name="Genoscope - CEA"/>
            <person name="William W."/>
        </authorList>
    </citation>
    <scope>NUCLEOTIDE SEQUENCE [LARGE SCALE GENOMIC DNA]</scope>
</reference>
<dbReference type="Gene3D" id="2.120.10.30">
    <property type="entry name" value="TolB, C-terminal domain"/>
    <property type="match status" value="1"/>
</dbReference>
<comment type="caution">
    <text evidence="4">The sequence shown here is derived from an EMBL/GenBank/DDBJ whole genome shotgun (WGS) entry which is preliminary data.</text>
</comment>
<keyword evidence="5" id="KW-1185">Reference proteome</keyword>
<evidence type="ECO:0000313" key="5">
    <source>
        <dbReference type="Proteomes" id="UP001159427"/>
    </source>
</evidence>
<dbReference type="Proteomes" id="UP001159427">
    <property type="component" value="Unassembled WGS sequence"/>
</dbReference>
<proteinExistence type="predicted"/>
<dbReference type="PROSITE" id="PS51125">
    <property type="entry name" value="NHL"/>
    <property type="match status" value="1"/>
</dbReference>
<keyword evidence="3" id="KW-0175">Coiled coil</keyword>
<accession>A0ABN8T183</accession>
<sequence length="591" mass="65792">MTALITTVFKATISFLVQKGRAATAEKLEEGDVINQKFRRLIVREIDDLKSKLDGLAKKDLLSSVISLAVGIEYLYDVFEKSKSGFKYEGKAGKQKGLRMDDSTKKALENAKKRVEDAHEKARDAFAYVYGVFDKSKSGFEDEGKAGKQKGLGMDDSTKKALENAKKRFEDAREKARDAFANEALNLNDRLLAMEIRVMATILQTFDNDKEAIPACKVCIEELHSLTAVKECFTVELGKAGFSTRFSKDEREKIISAICQLNRFIYDFTLMVGFGVKEWPCVDTGKGKIDPIRDERLTKLLGKQGMKHCFITPWSFGQDGEKERQLKSPVGIATNPLEHFIVADDGDKLIKVFDSNGNFQQYVNIHANSAREELYILDIAADEDNNFYVLVGLKKLVTKDFELEVHIFSAANSLLRKFPVKKGPWGQGRKLAICSGKVLVLRGSGSGDVVEVYRRDGKLVRSFGGGFFKNAGDMAAINDRVIVVDTGNGSVHIFTLKGKHEAKVSVDIEEYHYFRAALHPTSNYFILAGFERLTAYPSMTVFSTTGEFVRRIQLSKEKTKFLGGMAVTKKGQVALVVGGESETCRVSLIAL</sequence>
<dbReference type="SUPFAM" id="SSF101898">
    <property type="entry name" value="NHL repeat"/>
    <property type="match status" value="1"/>
</dbReference>
<evidence type="ECO:0000256" key="1">
    <source>
        <dbReference type="ARBA" id="ARBA00022737"/>
    </source>
</evidence>
<feature type="repeat" description="NHL" evidence="2">
    <location>
        <begin position="315"/>
        <end position="356"/>
    </location>
</feature>
<dbReference type="PANTHER" id="PTHR24104:SF47">
    <property type="entry name" value="E3 UBIQUITIN-PROTEIN LIGASE NHLRC1"/>
    <property type="match status" value="1"/>
</dbReference>
<dbReference type="InterPro" id="IPR050952">
    <property type="entry name" value="TRIM-NHL_E3_ligases"/>
</dbReference>
<protein>
    <submittedName>
        <fullName evidence="4">Uncharacterized protein</fullName>
    </submittedName>
</protein>
<evidence type="ECO:0000256" key="3">
    <source>
        <dbReference type="SAM" id="Coils"/>
    </source>
</evidence>